<dbReference type="Pfam" id="PF09414">
    <property type="entry name" value="RNA_ligase"/>
    <property type="match status" value="1"/>
</dbReference>
<evidence type="ECO:0000313" key="4">
    <source>
        <dbReference type="Proteomes" id="UP001303222"/>
    </source>
</evidence>
<keyword evidence="4" id="KW-1185">Reference proteome</keyword>
<dbReference type="SUPFAM" id="SSF56091">
    <property type="entry name" value="DNA ligase/mRNA capping enzyme, catalytic domain"/>
    <property type="match status" value="1"/>
</dbReference>
<dbReference type="AlphaFoldDB" id="A0AAN6SKF3"/>
<reference evidence="3" key="2">
    <citation type="submission" date="2023-06" db="EMBL/GenBank/DDBJ databases">
        <authorList>
            <consortium name="Lawrence Berkeley National Laboratory"/>
            <person name="Mondo S.J."/>
            <person name="Hensen N."/>
            <person name="Bonometti L."/>
            <person name="Westerberg I."/>
            <person name="Brannstrom I.O."/>
            <person name="Guillou S."/>
            <person name="Cros-Aarteil S."/>
            <person name="Calhoun S."/>
            <person name="Haridas S."/>
            <person name="Kuo A."/>
            <person name="Pangilinan J."/>
            <person name="Riley R."/>
            <person name="Labutti K."/>
            <person name="Andreopoulos B."/>
            <person name="Lipzen A."/>
            <person name="Chen C."/>
            <person name="Yanf M."/>
            <person name="Daum C."/>
            <person name="Ng V."/>
            <person name="Clum A."/>
            <person name="Steindorff A."/>
            <person name="Ohm R."/>
            <person name="Martin F."/>
            <person name="Silar P."/>
            <person name="Natvig D."/>
            <person name="Lalanne C."/>
            <person name="Gautier V."/>
            <person name="Ament-Velasquez S.L."/>
            <person name="Kruys A."/>
            <person name="Hutchinson M.I."/>
            <person name="Powell A.J."/>
            <person name="Barry K."/>
            <person name="Miller A.N."/>
            <person name="Grigoriev I.V."/>
            <person name="Debuchy R."/>
            <person name="Gladieux P."/>
            <person name="Thoren M.H."/>
            <person name="Johannesson H."/>
        </authorList>
    </citation>
    <scope>NUCLEOTIDE SEQUENCE</scope>
    <source>
        <strain evidence="3">CBS 626.80</strain>
    </source>
</reference>
<feature type="region of interest" description="Disordered" evidence="1">
    <location>
        <begin position="38"/>
        <end position="69"/>
    </location>
</feature>
<accession>A0AAN6SKF3</accession>
<feature type="compositionally biased region" description="Polar residues" evidence="1">
    <location>
        <begin position="51"/>
        <end position="61"/>
    </location>
</feature>
<dbReference type="InterPro" id="IPR021122">
    <property type="entry name" value="RNA_ligase_dom_REL/Rnl2"/>
</dbReference>
<reference evidence="3" key="1">
    <citation type="journal article" date="2023" name="Mol. Phylogenet. Evol.">
        <title>Genome-scale phylogeny and comparative genomics of the fungal order Sordariales.</title>
        <authorList>
            <person name="Hensen N."/>
            <person name="Bonometti L."/>
            <person name="Westerberg I."/>
            <person name="Brannstrom I.O."/>
            <person name="Guillou S."/>
            <person name="Cros-Aarteil S."/>
            <person name="Calhoun S."/>
            <person name="Haridas S."/>
            <person name="Kuo A."/>
            <person name="Mondo S."/>
            <person name="Pangilinan J."/>
            <person name="Riley R."/>
            <person name="LaButti K."/>
            <person name="Andreopoulos B."/>
            <person name="Lipzen A."/>
            <person name="Chen C."/>
            <person name="Yan M."/>
            <person name="Daum C."/>
            <person name="Ng V."/>
            <person name="Clum A."/>
            <person name="Steindorff A."/>
            <person name="Ohm R.A."/>
            <person name="Martin F."/>
            <person name="Silar P."/>
            <person name="Natvig D.O."/>
            <person name="Lalanne C."/>
            <person name="Gautier V."/>
            <person name="Ament-Velasquez S.L."/>
            <person name="Kruys A."/>
            <person name="Hutchinson M.I."/>
            <person name="Powell A.J."/>
            <person name="Barry K."/>
            <person name="Miller A.N."/>
            <person name="Grigoriev I.V."/>
            <person name="Debuchy R."/>
            <person name="Gladieux P."/>
            <person name="Hiltunen Thoren M."/>
            <person name="Johannesson H."/>
        </authorList>
    </citation>
    <scope>NUCLEOTIDE SEQUENCE</scope>
    <source>
        <strain evidence="3">CBS 626.80</strain>
    </source>
</reference>
<protein>
    <recommendedName>
        <fullName evidence="2">RNA ligase domain-containing protein</fullName>
    </recommendedName>
</protein>
<dbReference type="Gene3D" id="3.30.470.30">
    <property type="entry name" value="DNA ligase/mRNA capping enzyme"/>
    <property type="match status" value="1"/>
</dbReference>
<proteinExistence type="predicted"/>
<name>A0AAN6SKF3_9PEZI</name>
<feature type="domain" description="RNA ligase" evidence="2">
    <location>
        <begin position="95"/>
        <end position="289"/>
    </location>
</feature>
<sequence>MLRTRLVRFGGGGGSGGEEQELELVDYSAVLGAMKWDPHGESKSTGGSGGNARSKSDNTPTPIVKKPSFIQKTDSERVQNCLNLFIKPKYKNIVYQESVKIDGASMTCYFVPKQSKYFKQLHNPHPGPLSAAQSVFETGRFGICSKIVDLPFSEDCPYWAAAIANNMGALLENLHKEKTGLGSRGGALAIQGELVGPTISGNHYGLPSISSPSFTVYSVWDIEAQNRWDPRVVQKFCSTHGLSHVEVLGYHKVTDIAGSHADLIARANGRQGEGLVFKSCAGDGRWFKVLSDRWITERGDEVDAARIEAGQATDVEVAAKHSAVVQVKEKVVEPDMEGEELEVRVEIKQSEISKEKSTKKATVRKEVAVGEEPVVYEEPAIQEHPVVEEHVVQDRLAVGEKAAVGEQAAIEEKHSKKKAGEMSDTPSPNNLLDSVQDYLAAPVTWLGRRMTHKEAILEIGRVILSEMALHSNNAEACLKELAEVVSDELKFLADDSPNVAEQKMETKEDMAADATHTTSNTPTSPDSPATRQGTNPATDAVMISEAVTGPAEQIIAANPTPPASKHSNNNNDEQINWDDYKVFKRGGQMVCIRREDYRPRSPPCMYASAEEMARRREARRRRRYCFLGE</sequence>
<organism evidence="3 4">
    <name type="scientific">Pseudoneurospora amorphoporcata</name>
    <dbReference type="NCBI Taxonomy" id="241081"/>
    <lineage>
        <taxon>Eukaryota</taxon>
        <taxon>Fungi</taxon>
        <taxon>Dikarya</taxon>
        <taxon>Ascomycota</taxon>
        <taxon>Pezizomycotina</taxon>
        <taxon>Sordariomycetes</taxon>
        <taxon>Sordariomycetidae</taxon>
        <taxon>Sordariales</taxon>
        <taxon>Sordariaceae</taxon>
        <taxon>Pseudoneurospora</taxon>
    </lineage>
</organism>
<dbReference type="Proteomes" id="UP001303222">
    <property type="component" value="Unassembled WGS sequence"/>
</dbReference>
<gene>
    <name evidence="3" type="ORF">QBC32DRAFT_330554</name>
</gene>
<feature type="region of interest" description="Disordered" evidence="1">
    <location>
        <begin position="409"/>
        <end position="430"/>
    </location>
</feature>
<evidence type="ECO:0000259" key="2">
    <source>
        <dbReference type="Pfam" id="PF09414"/>
    </source>
</evidence>
<feature type="region of interest" description="Disordered" evidence="1">
    <location>
        <begin position="502"/>
        <end position="535"/>
    </location>
</feature>
<evidence type="ECO:0000313" key="3">
    <source>
        <dbReference type="EMBL" id="KAK3956644.1"/>
    </source>
</evidence>
<dbReference type="EMBL" id="MU859064">
    <property type="protein sequence ID" value="KAK3956644.1"/>
    <property type="molecule type" value="Genomic_DNA"/>
</dbReference>
<feature type="compositionally biased region" description="Basic and acidic residues" evidence="1">
    <location>
        <begin position="410"/>
        <end position="421"/>
    </location>
</feature>
<evidence type="ECO:0000256" key="1">
    <source>
        <dbReference type="SAM" id="MobiDB-lite"/>
    </source>
</evidence>
<comment type="caution">
    <text evidence="3">The sequence shown here is derived from an EMBL/GenBank/DDBJ whole genome shotgun (WGS) entry which is preliminary data.</text>
</comment>
<feature type="compositionally biased region" description="Low complexity" evidence="1">
    <location>
        <begin position="512"/>
        <end position="530"/>
    </location>
</feature>